<proteinExistence type="predicted"/>
<gene>
    <name evidence="3" type="ORF">AMATHDRAFT_47162</name>
</gene>
<evidence type="ECO:0000256" key="2">
    <source>
        <dbReference type="SAM" id="SignalP"/>
    </source>
</evidence>
<name>A0A2A9NPL7_9AGAR</name>
<feature type="compositionally biased region" description="Polar residues" evidence="1">
    <location>
        <begin position="176"/>
        <end position="191"/>
    </location>
</feature>
<feature type="region of interest" description="Disordered" evidence="1">
    <location>
        <begin position="60"/>
        <end position="125"/>
    </location>
</feature>
<reference evidence="3 4" key="1">
    <citation type="submission" date="2014-02" db="EMBL/GenBank/DDBJ databases">
        <title>Transposable element dynamics among asymbiotic and ectomycorrhizal Amanita fungi.</title>
        <authorList>
            <consortium name="DOE Joint Genome Institute"/>
            <person name="Hess J."/>
            <person name="Skrede I."/>
            <person name="Wolfe B."/>
            <person name="LaButti K."/>
            <person name="Ohm R.A."/>
            <person name="Grigoriev I.V."/>
            <person name="Pringle A."/>
        </authorList>
    </citation>
    <scope>NUCLEOTIDE SEQUENCE [LARGE SCALE GENOMIC DNA]</scope>
    <source>
        <strain evidence="3 4">SKay4041</strain>
    </source>
</reference>
<feature type="signal peptide" evidence="2">
    <location>
        <begin position="1"/>
        <end position="20"/>
    </location>
</feature>
<sequence>MHKTSAVIAIGALLLAVCSSAAISQKEGDVMPFAGRRSLRPISSDKVLISAWHKRGLEQLSARHPTPEGNKYVPRDASRDPGWIIARGEETQSGEQLSESSTDEAEEAEGRSTQQQKGKLKRKGAKRVAPFLLRKVFQVESMERNSLRRKTGGPPQSHLGAPLSRQPAVRAIHPRPQSSSLDRPNLRQATVSDAAFLESQES</sequence>
<keyword evidence="2" id="KW-0732">Signal</keyword>
<evidence type="ECO:0000313" key="3">
    <source>
        <dbReference type="EMBL" id="PFH51264.1"/>
    </source>
</evidence>
<evidence type="ECO:0000256" key="1">
    <source>
        <dbReference type="SAM" id="MobiDB-lite"/>
    </source>
</evidence>
<protein>
    <submittedName>
        <fullName evidence="3">Uncharacterized protein</fullName>
    </submittedName>
</protein>
<organism evidence="3 4">
    <name type="scientific">Amanita thiersii Skay4041</name>
    <dbReference type="NCBI Taxonomy" id="703135"/>
    <lineage>
        <taxon>Eukaryota</taxon>
        <taxon>Fungi</taxon>
        <taxon>Dikarya</taxon>
        <taxon>Basidiomycota</taxon>
        <taxon>Agaricomycotina</taxon>
        <taxon>Agaricomycetes</taxon>
        <taxon>Agaricomycetidae</taxon>
        <taxon>Agaricales</taxon>
        <taxon>Pluteineae</taxon>
        <taxon>Amanitaceae</taxon>
        <taxon>Amanita</taxon>
    </lineage>
</organism>
<feature type="chain" id="PRO_5012270363" evidence="2">
    <location>
        <begin position="21"/>
        <end position="202"/>
    </location>
</feature>
<evidence type="ECO:0000313" key="4">
    <source>
        <dbReference type="Proteomes" id="UP000242287"/>
    </source>
</evidence>
<dbReference type="Proteomes" id="UP000242287">
    <property type="component" value="Unassembled WGS sequence"/>
</dbReference>
<feature type="region of interest" description="Disordered" evidence="1">
    <location>
        <begin position="143"/>
        <end position="202"/>
    </location>
</feature>
<dbReference type="AlphaFoldDB" id="A0A2A9NPL7"/>
<dbReference type="EMBL" id="KZ301989">
    <property type="protein sequence ID" value="PFH51264.1"/>
    <property type="molecule type" value="Genomic_DNA"/>
</dbReference>
<keyword evidence="4" id="KW-1185">Reference proteome</keyword>
<accession>A0A2A9NPL7</accession>